<dbReference type="PANTHER" id="PTHR33116">
    <property type="entry name" value="REVERSE TRANSCRIPTASE ZINC-BINDING DOMAIN-CONTAINING PROTEIN-RELATED-RELATED"/>
    <property type="match status" value="1"/>
</dbReference>
<proteinExistence type="predicted"/>
<name>A0AAW2LCZ1_9LAMI</name>
<dbReference type="AlphaFoldDB" id="A0AAW2LCZ1"/>
<reference evidence="1" key="2">
    <citation type="journal article" date="2024" name="Plant">
        <title>Genomic evolution and insights into agronomic trait innovations of Sesamum species.</title>
        <authorList>
            <person name="Miao H."/>
            <person name="Wang L."/>
            <person name="Qu L."/>
            <person name="Liu H."/>
            <person name="Sun Y."/>
            <person name="Le M."/>
            <person name="Wang Q."/>
            <person name="Wei S."/>
            <person name="Zheng Y."/>
            <person name="Lin W."/>
            <person name="Duan Y."/>
            <person name="Cao H."/>
            <person name="Xiong S."/>
            <person name="Wang X."/>
            <person name="Wei L."/>
            <person name="Li C."/>
            <person name="Ma Q."/>
            <person name="Ju M."/>
            <person name="Zhao R."/>
            <person name="Li G."/>
            <person name="Mu C."/>
            <person name="Tian Q."/>
            <person name="Mei H."/>
            <person name="Zhang T."/>
            <person name="Gao T."/>
            <person name="Zhang H."/>
        </authorList>
    </citation>
    <scope>NUCLEOTIDE SEQUENCE</scope>
    <source>
        <strain evidence="1">G01</strain>
    </source>
</reference>
<dbReference type="PANTHER" id="PTHR33116:SF86">
    <property type="entry name" value="REVERSE TRANSCRIPTASE DOMAIN-CONTAINING PROTEIN"/>
    <property type="match status" value="1"/>
</dbReference>
<sequence length="141" mass="16709">MVVSGDIRYERKMRLASKLEVRLMQAHDRYLRLPAMAGESKRVLFHSIRDCFWDHIAGWNNNLLSQAGKGMLIKSVLPSLPIYAMQCFELPNHLLRDLEKAMRDFLWHNKGDRRVHWEAWRKMCRLFAKGDMGFRDLKAFC</sequence>
<organism evidence="1">
    <name type="scientific">Sesamum angustifolium</name>
    <dbReference type="NCBI Taxonomy" id="2727405"/>
    <lineage>
        <taxon>Eukaryota</taxon>
        <taxon>Viridiplantae</taxon>
        <taxon>Streptophyta</taxon>
        <taxon>Embryophyta</taxon>
        <taxon>Tracheophyta</taxon>
        <taxon>Spermatophyta</taxon>
        <taxon>Magnoliopsida</taxon>
        <taxon>eudicotyledons</taxon>
        <taxon>Gunneridae</taxon>
        <taxon>Pentapetalae</taxon>
        <taxon>asterids</taxon>
        <taxon>lamiids</taxon>
        <taxon>Lamiales</taxon>
        <taxon>Pedaliaceae</taxon>
        <taxon>Sesamum</taxon>
    </lineage>
</organism>
<dbReference type="EMBL" id="JACGWK010000014">
    <property type="protein sequence ID" value="KAL0317252.1"/>
    <property type="molecule type" value="Genomic_DNA"/>
</dbReference>
<evidence type="ECO:0000313" key="1">
    <source>
        <dbReference type="EMBL" id="KAL0317252.1"/>
    </source>
</evidence>
<accession>A0AAW2LCZ1</accession>
<reference evidence="1" key="1">
    <citation type="submission" date="2020-06" db="EMBL/GenBank/DDBJ databases">
        <authorList>
            <person name="Li T."/>
            <person name="Hu X."/>
            <person name="Zhang T."/>
            <person name="Song X."/>
            <person name="Zhang H."/>
            <person name="Dai N."/>
            <person name="Sheng W."/>
            <person name="Hou X."/>
            <person name="Wei L."/>
        </authorList>
    </citation>
    <scope>NUCLEOTIDE SEQUENCE</scope>
    <source>
        <strain evidence="1">G01</strain>
        <tissue evidence="1">Leaf</tissue>
    </source>
</reference>
<protein>
    <submittedName>
        <fullName evidence="1">Uncharacterized protein</fullName>
    </submittedName>
</protein>
<gene>
    <name evidence="1" type="ORF">Sangu_2139500</name>
</gene>
<comment type="caution">
    <text evidence="1">The sequence shown here is derived from an EMBL/GenBank/DDBJ whole genome shotgun (WGS) entry which is preliminary data.</text>
</comment>